<dbReference type="EMBL" id="GL385398">
    <property type="protein sequence ID" value="EJT73543.1"/>
    <property type="molecule type" value="Genomic_DNA"/>
</dbReference>
<dbReference type="STRING" id="644352.J3P1K1"/>
<dbReference type="EnsemblFungi" id="EJT73543">
    <property type="protein sequence ID" value="EJT73543"/>
    <property type="gene ID" value="GGTG_07399"/>
</dbReference>
<reference evidence="3" key="4">
    <citation type="journal article" date="2015" name="G3 (Bethesda)">
        <title>Genome sequences of three phytopathogenic species of the Magnaporthaceae family of fungi.</title>
        <authorList>
            <person name="Okagaki L.H."/>
            <person name="Nunes C.C."/>
            <person name="Sailsbery J."/>
            <person name="Clay B."/>
            <person name="Brown D."/>
            <person name="John T."/>
            <person name="Oh Y."/>
            <person name="Young N."/>
            <person name="Fitzgerald M."/>
            <person name="Haas B.J."/>
            <person name="Zeng Q."/>
            <person name="Young S."/>
            <person name="Adiconis X."/>
            <person name="Fan L."/>
            <person name="Levin J.Z."/>
            <person name="Mitchell T.K."/>
            <person name="Okubara P.A."/>
            <person name="Farman M.L."/>
            <person name="Kohn L.M."/>
            <person name="Birren B."/>
            <person name="Ma L.-J."/>
            <person name="Dean R.A."/>
        </authorList>
    </citation>
    <scope>NUCLEOTIDE SEQUENCE</scope>
    <source>
        <strain evidence="3">R3-111a-1</strain>
    </source>
</reference>
<keyword evidence="4" id="KW-1185">Reference proteome</keyword>
<proteinExistence type="predicted"/>
<reference evidence="2" key="3">
    <citation type="submission" date="2010-09" db="EMBL/GenBank/DDBJ databases">
        <title>Annotation of Gaeumannomyces graminis var. tritici R3-111a-1.</title>
        <authorList>
            <consortium name="The Broad Institute Genome Sequencing Platform"/>
            <person name="Ma L.-J."/>
            <person name="Dead R."/>
            <person name="Young S.K."/>
            <person name="Zeng Q."/>
            <person name="Gargeya S."/>
            <person name="Fitzgerald M."/>
            <person name="Haas B."/>
            <person name="Abouelleil A."/>
            <person name="Alvarado L."/>
            <person name="Arachchi H.M."/>
            <person name="Berlin A."/>
            <person name="Brown A."/>
            <person name="Chapman S.B."/>
            <person name="Chen Z."/>
            <person name="Dunbar C."/>
            <person name="Freedman E."/>
            <person name="Gearin G."/>
            <person name="Gellesch M."/>
            <person name="Goldberg J."/>
            <person name="Griggs A."/>
            <person name="Gujja S."/>
            <person name="Heiman D."/>
            <person name="Howarth C."/>
            <person name="Larson L."/>
            <person name="Lui A."/>
            <person name="MacDonald P.J.P."/>
            <person name="Mehta T."/>
            <person name="Montmayeur A."/>
            <person name="Murphy C."/>
            <person name="Neiman D."/>
            <person name="Pearson M."/>
            <person name="Priest M."/>
            <person name="Roberts A."/>
            <person name="Saif S."/>
            <person name="Shea T."/>
            <person name="Shenoy N."/>
            <person name="Sisk P."/>
            <person name="Stolte C."/>
            <person name="Sykes S."/>
            <person name="Yandava C."/>
            <person name="Wortman J."/>
            <person name="Nusbaum C."/>
            <person name="Birren B."/>
        </authorList>
    </citation>
    <scope>NUCLEOTIDE SEQUENCE</scope>
    <source>
        <strain evidence="2">R3-111a-1</strain>
    </source>
</reference>
<name>J3P1K1_GAET3</name>
<sequence>MLPSQLLACVAALARVGLAATLPPASELVRREESVAKTSDGMIWRGAVFPGAAPVELHGDVEDIFNQILALNPNYAPTDSAEALGMTGENAAPTSGTTANAMSVLANGVTCKVMGVGQFLSIREGYRRLAQLGGNCGTPARDCRRMTCNSPNSATYICSEQDSHTEIPCARAAQIIEIDIASTSKGNCGCWDGRTPFLLSGNYYEGWFSIWAGFGRCGTAPNQRPTAYPFPGEQGWPDYCP</sequence>
<dbReference type="RefSeq" id="XP_009223487.1">
    <property type="nucleotide sequence ID" value="XM_009225223.1"/>
</dbReference>
<organism evidence="2">
    <name type="scientific">Gaeumannomyces tritici (strain R3-111a-1)</name>
    <name type="common">Wheat and barley take-all root rot fungus</name>
    <name type="synonym">Gaeumannomyces graminis var. tritici</name>
    <dbReference type="NCBI Taxonomy" id="644352"/>
    <lineage>
        <taxon>Eukaryota</taxon>
        <taxon>Fungi</taxon>
        <taxon>Dikarya</taxon>
        <taxon>Ascomycota</taxon>
        <taxon>Pezizomycotina</taxon>
        <taxon>Sordariomycetes</taxon>
        <taxon>Sordariomycetidae</taxon>
        <taxon>Magnaporthales</taxon>
        <taxon>Magnaporthaceae</taxon>
        <taxon>Gaeumannomyces</taxon>
    </lineage>
</organism>
<dbReference type="HOGENOM" id="CLU_1151853_0_0_1"/>
<reference evidence="4" key="1">
    <citation type="submission" date="2010-07" db="EMBL/GenBank/DDBJ databases">
        <title>The genome sequence of Gaeumannomyces graminis var. tritici strain R3-111a-1.</title>
        <authorList>
            <consortium name="The Broad Institute Genome Sequencing Platform"/>
            <person name="Ma L.-J."/>
            <person name="Dead R."/>
            <person name="Young S."/>
            <person name="Zeng Q."/>
            <person name="Koehrsen M."/>
            <person name="Alvarado L."/>
            <person name="Berlin A."/>
            <person name="Chapman S.B."/>
            <person name="Chen Z."/>
            <person name="Freedman E."/>
            <person name="Gellesch M."/>
            <person name="Goldberg J."/>
            <person name="Griggs A."/>
            <person name="Gujja S."/>
            <person name="Heilman E.R."/>
            <person name="Heiman D."/>
            <person name="Hepburn T."/>
            <person name="Howarth C."/>
            <person name="Jen D."/>
            <person name="Larson L."/>
            <person name="Mehta T."/>
            <person name="Neiman D."/>
            <person name="Pearson M."/>
            <person name="Roberts A."/>
            <person name="Saif S."/>
            <person name="Shea T."/>
            <person name="Shenoy N."/>
            <person name="Sisk P."/>
            <person name="Stolte C."/>
            <person name="Sykes S."/>
            <person name="Walk T."/>
            <person name="White J."/>
            <person name="Yandava C."/>
            <person name="Haas B."/>
            <person name="Nusbaum C."/>
            <person name="Birren B."/>
        </authorList>
    </citation>
    <scope>NUCLEOTIDE SEQUENCE [LARGE SCALE GENOMIC DNA]</scope>
    <source>
        <strain evidence="4">R3-111a-1</strain>
    </source>
</reference>
<dbReference type="VEuPathDB" id="FungiDB:GGTG_07399"/>
<evidence type="ECO:0000313" key="4">
    <source>
        <dbReference type="Proteomes" id="UP000006039"/>
    </source>
</evidence>
<dbReference type="Proteomes" id="UP000006039">
    <property type="component" value="Unassembled WGS sequence"/>
</dbReference>
<gene>
    <name evidence="3" type="primary">20347857</name>
    <name evidence="2" type="ORF">GGTG_07399</name>
</gene>
<evidence type="ECO:0000313" key="3">
    <source>
        <dbReference type="EnsemblFungi" id="EJT73543"/>
    </source>
</evidence>
<feature type="chain" id="PRO_5015094695" evidence="1">
    <location>
        <begin position="22"/>
        <end position="241"/>
    </location>
</feature>
<dbReference type="eggNOG" id="ENOG502T44A">
    <property type="taxonomic scope" value="Eukaryota"/>
</dbReference>
<protein>
    <submittedName>
        <fullName evidence="2 3">Uncharacterized protein</fullName>
    </submittedName>
</protein>
<evidence type="ECO:0000256" key="1">
    <source>
        <dbReference type="SAM" id="SignalP"/>
    </source>
</evidence>
<dbReference type="OrthoDB" id="3552888at2759"/>
<dbReference type="GeneID" id="20347857"/>
<dbReference type="AlphaFoldDB" id="J3P1K1"/>
<evidence type="ECO:0000313" key="2">
    <source>
        <dbReference type="EMBL" id="EJT73543.1"/>
    </source>
</evidence>
<accession>J3P1K1</accession>
<reference evidence="3" key="5">
    <citation type="submission" date="2018-04" db="UniProtKB">
        <authorList>
            <consortium name="EnsemblFungi"/>
        </authorList>
    </citation>
    <scope>IDENTIFICATION</scope>
    <source>
        <strain evidence="3">R3-111a-1</strain>
    </source>
</reference>
<keyword evidence="1" id="KW-0732">Signal</keyword>
<feature type="signal peptide" evidence="1">
    <location>
        <begin position="1"/>
        <end position="21"/>
    </location>
</feature>
<reference evidence="2" key="2">
    <citation type="submission" date="2010-07" db="EMBL/GenBank/DDBJ databases">
        <authorList>
            <consortium name="The Broad Institute Genome Sequencing Platform"/>
            <consortium name="Broad Institute Genome Sequencing Center for Infectious Disease"/>
            <person name="Ma L.-J."/>
            <person name="Dead R."/>
            <person name="Young S."/>
            <person name="Zeng Q."/>
            <person name="Koehrsen M."/>
            <person name="Alvarado L."/>
            <person name="Berlin A."/>
            <person name="Chapman S.B."/>
            <person name="Chen Z."/>
            <person name="Freedman E."/>
            <person name="Gellesch M."/>
            <person name="Goldberg J."/>
            <person name="Griggs A."/>
            <person name="Gujja S."/>
            <person name="Heilman E.R."/>
            <person name="Heiman D."/>
            <person name="Hepburn T."/>
            <person name="Howarth C."/>
            <person name="Jen D."/>
            <person name="Larson L."/>
            <person name="Mehta T."/>
            <person name="Neiman D."/>
            <person name="Pearson M."/>
            <person name="Roberts A."/>
            <person name="Saif S."/>
            <person name="Shea T."/>
            <person name="Shenoy N."/>
            <person name="Sisk P."/>
            <person name="Stolte C."/>
            <person name="Sykes S."/>
            <person name="Walk T."/>
            <person name="White J."/>
            <person name="Yandava C."/>
            <person name="Haas B."/>
            <person name="Nusbaum C."/>
            <person name="Birren B."/>
        </authorList>
    </citation>
    <scope>NUCLEOTIDE SEQUENCE</scope>
    <source>
        <strain evidence="2">R3-111a-1</strain>
    </source>
</reference>